<keyword evidence="4" id="KW-0378">Hydrolase</keyword>
<dbReference type="InterPro" id="IPR012341">
    <property type="entry name" value="6hp_glycosidase-like_sf"/>
</dbReference>
<dbReference type="PANTHER" id="PTHR31084">
    <property type="entry name" value="ALPHA-L-FUCOSIDASE 2"/>
    <property type="match status" value="1"/>
</dbReference>
<evidence type="ECO:0000313" key="5">
    <source>
        <dbReference type="Proteomes" id="UP000477311"/>
    </source>
</evidence>
<dbReference type="RefSeq" id="WP_165106133.1">
    <property type="nucleotide sequence ID" value="NZ_JAAKYA010000023.1"/>
</dbReference>
<dbReference type="PIRSF" id="PIRSF007663">
    <property type="entry name" value="UCP007663"/>
    <property type="match status" value="1"/>
</dbReference>
<dbReference type="GO" id="GO:0005975">
    <property type="term" value="P:carbohydrate metabolic process"/>
    <property type="evidence" value="ECO:0007669"/>
    <property type="project" value="InterPro"/>
</dbReference>
<dbReference type="Pfam" id="PF21307">
    <property type="entry name" value="Glyco_hydro_95_C"/>
    <property type="match status" value="1"/>
</dbReference>
<dbReference type="GO" id="GO:0004560">
    <property type="term" value="F:alpha-L-fucosidase activity"/>
    <property type="evidence" value="ECO:0007669"/>
    <property type="project" value="InterPro"/>
</dbReference>
<evidence type="ECO:0000259" key="2">
    <source>
        <dbReference type="Pfam" id="PF21307"/>
    </source>
</evidence>
<organism evidence="4 5">
    <name type="scientific">Limisphaera ngatamarikiensis</name>
    <dbReference type="NCBI Taxonomy" id="1324935"/>
    <lineage>
        <taxon>Bacteria</taxon>
        <taxon>Pseudomonadati</taxon>
        <taxon>Verrucomicrobiota</taxon>
        <taxon>Verrucomicrobiia</taxon>
        <taxon>Limisphaerales</taxon>
        <taxon>Limisphaeraceae</taxon>
        <taxon>Limisphaera</taxon>
    </lineage>
</organism>
<evidence type="ECO:0000259" key="3">
    <source>
        <dbReference type="Pfam" id="PF22124"/>
    </source>
</evidence>
<dbReference type="FunFam" id="1.50.10.10:FF:000028">
    <property type="entry name" value="Alpha-L-fucosidase 2"/>
    <property type="match status" value="1"/>
</dbReference>
<dbReference type="InterPro" id="IPR027414">
    <property type="entry name" value="GH95_N_dom"/>
</dbReference>
<dbReference type="AlphaFoldDB" id="A0A6M1RV12"/>
<proteinExistence type="predicted"/>
<dbReference type="Pfam" id="PF14498">
    <property type="entry name" value="Glyco_hyd_65N_2"/>
    <property type="match status" value="1"/>
</dbReference>
<dbReference type="Gene3D" id="1.50.10.10">
    <property type="match status" value="1"/>
</dbReference>
<feature type="domain" description="Alpha fucosidase A-like C-terminal" evidence="2">
    <location>
        <begin position="711"/>
        <end position="766"/>
    </location>
</feature>
<feature type="domain" description="Glycosyl hydrolase family 95 catalytic" evidence="3">
    <location>
        <begin position="301"/>
        <end position="698"/>
    </location>
</feature>
<dbReference type="InterPro" id="IPR049053">
    <property type="entry name" value="AFCA-like_C"/>
</dbReference>
<accession>A0A6M1RV12</accession>
<dbReference type="Proteomes" id="UP000477311">
    <property type="component" value="Unassembled WGS sequence"/>
</dbReference>
<evidence type="ECO:0000259" key="1">
    <source>
        <dbReference type="Pfam" id="PF14498"/>
    </source>
</evidence>
<sequence>MRKIGGFWLVVGSVLLTAWVRGAASRDEWDASRWVLWYRQPAREWTEALPVGNGRLGAMVFGGVLEERIQFNEDTLWLGEPRDYSRPGAWRHLETLRRLLFEGRQREAEELAMREFMSVPLRQMPYQPFADLMLRFADRGPVVAYRRELNLDEGAVRVRYVAGDAAFERTVFSSAPDQVLVVHLRVDRPGTLSFRAGYRCPHTNATVTARGGRQLILEGRVRDFDDRNKIQILNPLRFRAVLEARVQGGAVRAEGGELVVERADEVTLLLAAATSYVNFQDVSADPAGRCDAVLERVRRKSFEDLWRAHLKEHRDLFRRVTLDLGRGPGDELPTDERLRRARDADDPGLAALVFQYGRYLLIASSRPGTQPANLQGIWNESLRPPWDSKYTCNINVEMNYWPAEVTHLAECHEPLFDALEELVTSGRRTARNHYNARGWVLHHNFDLWRGTAPINHSNHGIWVTGGAWLSLHLWEHYLYGQDREFLARRAYPIMKEAALFFVDYLVEDPRTGWLISGPSNSPEQGGLVMGPTMDHQIIRALFAAVSEAARILGRDEALAAELDRLRARIAPNQVGRWGQLQEWLEDKDDPNNKHRHVSHLWGVYPGHEINWRTTNLFQAARRSLVARGDEATGWSMGWKINLWARFLDGDHAYKILRNLLAPVGSRADGGLYPNLFDAHPPFQIDGNFGATAGIAEMLLQSHLRDEQGRFILHLLPALPSVWPEGHVRGLRARGGFEVDLAWAAGRLTEVTVRSRPGRECVLLYEGRERPLRLRRGGSVTLDGSLQERKP</sequence>
<dbReference type="EMBL" id="JAAKYA010000023">
    <property type="protein sequence ID" value="NGO38582.1"/>
    <property type="molecule type" value="Genomic_DNA"/>
</dbReference>
<dbReference type="Pfam" id="PF22124">
    <property type="entry name" value="Glyco_hydro_95_cat"/>
    <property type="match status" value="1"/>
</dbReference>
<keyword evidence="5" id="KW-1185">Reference proteome</keyword>
<comment type="caution">
    <text evidence="4">The sequence shown here is derived from an EMBL/GenBank/DDBJ whole genome shotgun (WGS) entry which is preliminary data.</text>
</comment>
<name>A0A6M1RV12_9BACT</name>
<dbReference type="InterPro" id="IPR054363">
    <property type="entry name" value="GH95_cat"/>
</dbReference>
<dbReference type="InterPro" id="IPR008928">
    <property type="entry name" value="6-hairpin_glycosidase_sf"/>
</dbReference>
<feature type="domain" description="Glycosyl hydrolase family 95 N-terminal" evidence="1">
    <location>
        <begin position="36"/>
        <end position="278"/>
    </location>
</feature>
<protein>
    <submittedName>
        <fullName evidence="4">Glycoside hydrolase family 95 protein</fullName>
    </submittedName>
</protein>
<dbReference type="InterPro" id="IPR016518">
    <property type="entry name" value="Alpha-L-fucosidase"/>
</dbReference>
<dbReference type="SUPFAM" id="SSF48208">
    <property type="entry name" value="Six-hairpin glycosidases"/>
    <property type="match status" value="1"/>
</dbReference>
<gene>
    <name evidence="4" type="ORF">G4L39_04095</name>
</gene>
<reference evidence="4 5" key="1">
    <citation type="submission" date="2020-02" db="EMBL/GenBank/DDBJ databases">
        <title>Draft genome sequence of Limisphaera ngatamarikiensis NGM72.4T, a thermophilic Verrucomicrobia grouped in subdivision 3.</title>
        <authorList>
            <person name="Carere C.R."/>
            <person name="Steen J."/>
            <person name="Hugenholtz P."/>
            <person name="Stott M.B."/>
        </authorList>
    </citation>
    <scope>NUCLEOTIDE SEQUENCE [LARGE SCALE GENOMIC DNA]</scope>
    <source>
        <strain evidence="4 5">NGM72.4</strain>
    </source>
</reference>
<evidence type="ECO:0000313" key="4">
    <source>
        <dbReference type="EMBL" id="NGO38582.1"/>
    </source>
</evidence>
<dbReference type="PANTHER" id="PTHR31084:SF0">
    <property type="entry name" value="ALPHA-L-FUCOSIDASE 2"/>
    <property type="match status" value="1"/>
</dbReference>